<dbReference type="GO" id="GO:0005829">
    <property type="term" value="C:cytosol"/>
    <property type="evidence" value="ECO:0007669"/>
    <property type="project" value="TreeGrafter"/>
</dbReference>
<evidence type="ECO:0000256" key="1">
    <source>
        <dbReference type="ARBA" id="ARBA00001933"/>
    </source>
</evidence>
<dbReference type="GO" id="GO:0008732">
    <property type="term" value="F:L-allo-threonine aldolase activity"/>
    <property type="evidence" value="ECO:0007669"/>
    <property type="project" value="TreeGrafter"/>
</dbReference>
<dbReference type="Gene3D" id="3.90.1150.10">
    <property type="entry name" value="Aspartate Aminotransferase, domain 1"/>
    <property type="match status" value="1"/>
</dbReference>
<proteinExistence type="inferred from homology"/>
<dbReference type="InParanoid" id="D6U6Y0"/>
<dbReference type="Gene3D" id="3.40.640.10">
    <property type="entry name" value="Type I PLP-dependent aspartate aminotransferase-like (Major domain)"/>
    <property type="match status" value="1"/>
</dbReference>
<dbReference type="EMBL" id="ADVG01000005">
    <property type="protein sequence ID" value="EFH80741.1"/>
    <property type="molecule type" value="Genomic_DNA"/>
</dbReference>
<dbReference type="InterPro" id="IPR015421">
    <property type="entry name" value="PyrdxlP-dep_Trfase_major"/>
</dbReference>
<accession>D6U6Y0</accession>
<evidence type="ECO:0000313" key="5">
    <source>
        <dbReference type="EMBL" id="EFH80741.1"/>
    </source>
</evidence>
<dbReference type="eggNOG" id="COG2008">
    <property type="taxonomic scope" value="Bacteria"/>
</dbReference>
<reference evidence="5 6" key="1">
    <citation type="journal article" date="2011" name="Stand. Genomic Sci.">
        <title>Non-contiguous finished genome sequence and contextual data of the filamentous soil bacterium Ktedonobacter racemifer type strain (SOSP1-21).</title>
        <authorList>
            <person name="Chang Y.J."/>
            <person name="Land M."/>
            <person name="Hauser L."/>
            <person name="Chertkov O."/>
            <person name="Del Rio T.G."/>
            <person name="Nolan M."/>
            <person name="Copeland A."/>
            <person name="Tice H."/>
            <person name="Cheng J.F."/>
            <person name="Lucas S."/>
            <person name="Han C."/>
            <person name="Goodwin L."/>
            <person name="Pitluck S."/>
            <person name="Ivanova N."/>
            <person name="Ovchinikova G."/>
            <person name="Pati A."/>
            <person name="Chen A."/>
            <person name="Palaniappan K."/>
            <person name="Mavromatis K."/>
            <person name="Liolios K."/>
            <person name="Brettin T."/>
            <person name="Fiebig A."/>
            <person name="Rohde M."/>
            <person name="Abt B."/>
            <person name="Goker M."/>
            <person name="Detter J.C."/>
            <person name="Woyke T."/>
            <person name="Bristow J."/>
            <person name="Eisen J.A."/>
            <person name="Markowitz V."/>
            <person name="Hugenholtz P."/>
            <person name="Kyrpides N.C."/>
            <person name="Klenk H.P."/>
            <person name="Lapidus A."/>
        </authorList>
    </citation>
    <scope>NUCLEOTIDE SEQUENCE [LARGE SCALE GENOMIC DNA]</scope>
    <source>
        <strain evidence="6">DSM 44963</strain>
    </source>
</reference>
<protein>
    <submittedName>
        <fullName evidence="5">Aromatic amino acid beta-eliminating lyase/threonine aldolase</fullName>
    </submittedName>
</protein>
<keyword evidence="3" id="KW-0663">Pyridoxal phosphate</keyword>
<dbReference type="InterPro" id="IPR001597">
    <property type="entry name" value="ArAA_b-elim_lyase/Thr_aldolase"/>
</dbReference>
<gene>
    <name evidence="5" type="ORF">Krac_1357</name>
</gene>
<keyword evidence="5" id="KW-0456">Lyase</keyword>
<dbReference type="AlphaFoldDB" id="D6U6Y0"/>
<dbReference type="GO" id="GO:0006545">
    <property type="term" value="P:glycine biosynthetic process"/>
    <property type="evidence" value="ECO:0007669"/>
    <property type="project" value="TreeGrafter"/>
</dbReference>
<dbReference type="PANTHER" id="PTHR48097:SF9">
    <property type="entry name" value="L-THREONINE ALDOLASE"/>
    <property type="match status" value="1"/>
</dbReference>
<name>D6U6Y0_KTERA</name>
<dbReference type="InterPro" id="IPR015424">
    <property type="entry name" value="PyrdxlP-dep_Trfase"/>
</dbReference>
<comment type="similarity">
    <text evidence="2">Belongs to the threonine aldolase family.</text>
</comment>
<comment type="caution">
    <text evidence="5">The sequence shown here is derived from an EMBL/GenBank/DDBJ whole genome shotgun (WGS) entry which is preliminary data.</text>
</comment>
<dbReference type="Proteomes" id="UP000004508">
    <property type="component" value="Unassembled WGS sequence"/>
</dbReference>
<keyword evidence="6" id="KW-1185">Reference proteome</keyword>
<feature type="domain" description="Aromatic amino acid beta-eliminating lyase/threonine aldolase" evidence="4">
    <location>
        <begin position="64"/>
        <end position="315"/>
    </location>
</feature>
<dbReference type="InterPro" id="IPR015422">
    <property type="entry name" value="PyrdxlP-dep_Trfase_small"/>
</dbReference>
<evidence type="ECO:0000313" key="6">
    <source>
        <dbReference type="Proteomes" id="UP000004508"/>
    </source>
</evidence>
<dbReference type="PANTHER" id="PTHR48097">
    <property type="entry name" value="L-THREONINE ALDOLASE-RELATED"/>
    <property type="match status" value="1"/>
</dbReference>
<organism evidence="5 6">
    <name type="scientific">Ktedonobacter racemifer DSM 44963</name>
    <dbReference type="NCBI Taxonomy" id="485913"/>
    <lineage>
        <taxon>Bacteria</taxon>
        <taxon>Bacillati</taxon>
        <taxon>Chloroflexota</taxon>
        <taxon>Ktedonobacteria</taxon>
        <taxon>Ktedonobacterales</taxon>
        <taxon>Ktedonobacteraceae</taxon>
        <taxon>Ktedonobacter</taxon>
    </lineage>
</organism>
<dbReference type="Pfam" id="PF01212">
    <property type="entry name" value="Beta_elim_lyase"/>
    <property type="match status" value="1"/>
</dbReference>
<evidence type="ECO:0000256" key="2">
    <source>
        <dbReference type="ARBA" id="ARBA00006966"/>
    </source>
</evidence>
<dbReference type="SUPFAM" id="SSF53383">
    <property type="entry name" value="PLP-dependent transferases"/>
    <property type="match status" value="1"/>
</dbReference>
<sequence>MLSSFLHGKSVVKGWWYFSMSITEQDKERILSQCKRFLAMHYPRSPREVLHDLTEFVDPEAKADRYGGGELITSFEEEIAHLLGKEAAVFMPSGTMCQPIALRIWCERKGCKRVAYHPTCHLEIHEYDGYQRLHGLERVLLGSDRQVFTLEDLKSVPETLGALLIELPQREIGGQLPSWEELVEITTWARERGIATHLDGARLWECKPFYQREYAEIAGLFDTVYVSFYKVLEGIAGAVLAGPADIIAEARIWQRRQGGNLISLYPYVLSARQGMQKHLGRIDEYCAKAREIAAALSDLPQIEILPNPPQTNMLHLFLRGDRERLVDAAWRVAEETQTVLFRMLTPTLVPQYSKFELSIGEAALEIPTEEISPLFRRVFEMAE</sequence>
<comment type="cofactor">
    <cofactor evidence="1">
        <name>pyridoxal 5'-phosphate</name>
        <dbReference type="ChEBI" id="CHEBI:597326"/>
    </cofactor>
</comment>
<dbReference type="GO" id="GO:0006567">
    <property type="term" value="P:L-threonine catabolic process"/>
    <property type="evidence" value="ECO:0007669"/>
    <property type="project" value="TreeGrafter"/>
</dbReference>
<evidence type="ECO:0000259" key="4">
    <source>
        <dbReference type="Pfam" id="PF01212"/>
    </source>
</evidence>
<dbReference type="STRING" id="485913.Krac_1357"/>
<evidence type="ECO:0000256" key="3">
    <source>
        <dbReference type="ARBA" id="ARBA00022898"/>
    </source>
</evidence>